<name>A0A0U2WGH0_9BACL</name>
<proteinExistence type="predicted"/>
<dbReference type="KEGG" id="pnp:IJ22_41290"/>
<evidence type="ECO:0000313" key="3">
    <source>
        <dbReference type="Proteomes" id="UP000061660"/>
    </source>
</evidence>
<protein>
    <submittedName>
        <fullName evidence="2">Uncharacterized protein</fullName>
    </submittedName>
</protein>
<dbReference type="OrthoDB" id="2944015at2"/>
<evidence type="ECO:0000256" key="1">
    <source>
        <dbReference type="SAM" id="MobiDB-lite"/>
    </source>
</evidence>
<dbReference type="RefSeq" id="WP_062410099.1">
    <property type="nucleotide sequence ID" value="NZ_CP013652.1"/>
</dbReference>
<dbReference type="AlphaFoldDB" id="A0A0U2WGH0"/>
<dbReference type="Proteomes" id="UP000061660">
    <property type="component" value="Chromosome"/>
</dbReference>
<organism evidence="2 3">
    <name type="scientific">Paenibacillus naphthalenovorans</name>
    <dbReference type="NCBI Taxonomy" id="162209"/>
    <lineage>
        <taxon>Bacteria</taxon>
        <taxon>Bacillati</taxon>
        <taxon>Bacillota</taxon>
        <taxon>Bacilli</taxon>
        <taxon>Bacillales</taxon>
        <taxon>Paenibacillaceae</taxon>
        <taxon>Paenibacillus</taxon>
    </lineage>
</organism>
<reference evidence="3" key="1">
    <citation type="submission" date="2015-12" db="EMBL/GenBank/DDBJ databases">
        <title>Complete genome sequences of two moderately thermophilic Paenibacillus species.</title>
        <authorList>
            <person name="Butler R.III."/>
            <person name="Wang J."/>
            <person name="Stark B.C."/>
            <person name="Pombert J.-F."/>
        </authorList>
    </citation>
    <scope>NUCLEOTIDE SEQUENCE [LARGE SCALE GENOMIC DNA]</scope>
    <source>
        <strain evidence="3">32O-Y</strain>
    </source>
</reference>
<feature type="region of interest" description="Disordered" evidence="1">
    <location>
        <begin position="1"/>
        <end position="28"/>
    </location>
</feature>
<accession>A0A0U2WGH0</accession>
<reference evidence="2 3" key="2">
    <citation type="journal article" date="2016" name="Genome Announc.">
        <title>Complete Genome Sequences of Two Interactive Moderate Thermophiles, Paenibacillus napthalenovorans 32O-Y and Paenibacillus sp. 32O-W.</title>
        <authorList>
            <person name="Butler R.R.III."/>
            <person name="Wang J."/>
            <person name="Stark B.C."/>
            <person name="Pombert J.F."/>
        </authorList>
    </citation>
    <scope>NUCLEOTIDE SEQUENCE [LARGE SCALE GENOMIC DNA]</scope>
    <source>
        <strain evidence="2 3">32O-Y</strain>
    </source>
</reference>
<gene>
    <name evidence="2" type="ORF">IJ22_41290</name>
</gene>
<dbReference type="PATRIC" id="fig|162209.4.peg.4371"/>
<sequence length="61" mass="6695">MLIKHEQTSASGGDQDFLDKLPEEGKKKKSDELVLTGIYLQPDLDHILDNLGKKGGRSAKS</sequence>
<evidence type="ECO:0000313" key="2">
    <source>
        <dbReference type="EMBL" id="ALS24426.1"/>
    </source>
</evidence>
<dbReference type="EMBL" id="CP013652">
    <property type="protein sequence ID" value="ALS24426.1"/>
    <property type="molecule type" value="Genomic_DNA"/>
</dbReference>
<feature type="compositionally biased region" description="Basic and acidic residues" evidence="1">
    <location>
        <begin position="17"/>
        <end position="28"/>
    </location>
</feature>
<keyword evidence="3" id="KW-1185">Reference proteome</keyword>
<dbReference type="STRING" id="162209.IJ22_41290"/>